<accession>A0A1H4NV99</accession>
<dbReference type="GO" id="GO:0016757">
    <property type="term" value="F:glycosyltransferase activity"/>
    <property type="evidence" value="ECO:0007669"/>
    <property type="project" value="UniProtKB-KW"/>
</dbReference>
<feature type="transmembrane region" description="Helical" evidence="8">
    <location>
        <begin position="261"/>
        <end position="282"/>
    </location>
</feature>
<keyword evidence="5 8" id="KW-1133">Transmembrane helix</keyword>
<evidence type="ECO:0000256" key="6">
    <source>
        <dbReference type="ARBA" id="ARBA00023136"/>
    </source>
</evidence>
<evidence type="ECO:0000256" key="4">
    <source>
        <dbReference type="ARBA" id="ARBA00022692"/>
    </source>
</evidence>
<feature type="transmembrane region" description="Helical" evidence="8">
    <location>
        <begin position="55"/>
        <end position="77"/>
    </location>
</feature>
<dbReference type="AlphaFoldDB" id="A0A1H4NV99"/>
<keyword evidence="4 8" id="KW-0812">Transmembrane</keyword>
<evidence type="ECO:0000256" key="8">
    <source>
        <dbReference type="SAM" id="Phobius"/>
    </source>
</evidence>
<keyword evidence="3" id="KW-0808">Transferase</keyword>
<dbReference type="GO" id="GO:0016020">
    <property type="term" value="C:membrane"/>
    <property type="evidence" value="ECO:0007669"/>
    <property type="project" value="UniProtKB-SubCell"/>
</dbReference>
<evidence type="ECO:0000256" key="1">
    <source>
        <dbReference type="ARBA" id="ARBA00004141"/>
    </source>
</evidence>
<dbReference type="STRING" id="156980.SAMN04489745_1787"/>
<evidence type="ECO:0000313" key="9">
    <source>
        <dbReference type="EMBL" id="SEB99147.1"/>
    </source>
</evidence>
<dbReference type="InterPro" id="IPR049829">
    <property type="entry name" value="MptA/B-like"/>
</dbReference>
<feature type="transmembrane region" description="Helical" evidence="8">
    <location>
        <begin position="358"/>
        <end position="379"/>
    </location>
</feature>
<comment type="similarity">
    <text evidence="7">Belongs to the MptA/B family.</text>
</comment>
<feature type="transmembrane region" description="Helical" evidence="8">
    <location>
        <begin position="330"/>
        <end position="351"/>
    </location>
</feature>
<feature type="transmembrane region" description="Helical" evidence="8">
    <location>
        <begin position="435"/>
        <end position="458"/>
    </location>
</feature>
<dbReference type="NCBIfam" id="NF038066">
    <property type="entry name" value="MptB"/>
    <property type="match status" value="1"/>
</dbReference>
<sequence length="502" mass="54817">MSAPKPAGGGVEVALRQGLLGSVLMTLGSVGVGWLAGTSSVLIRTWPFIVARTTLPAVVVCTILLCAGAVLLLRAWLRLGQKVGEWTPETRPLLKKALWYWVTPMVFAVPLFSRDMYAYIGQGRLMLEGLDPYTNGISSLSNYFSLGPDTLWTEAPTPYGPLWLWIEFGTVLVSGGIPEPALFLFRLAGVLGVVLLYIYLPRIASLVGLNPERTLWLVVLNPVLLINFVASGHNDSLMMGLVVAGLYYAATRRAVRGVILITASIAIKPITILALPFAGLLWAGRDARWPRRLLCWAATAGISLGLLAVVGYLNGLGFGWLGALQTPGAVWIWFAPVGLVGHAVGFAVQLLGGSGDPVTDVILTIGKVLSVLVVLWLVFRWPRKDQDFTREILRNNAWAFAAVVVLAPVIQPWYMVWLLVFFGMTGIAEGWQLRLVYYLTVFFVLIALTDQLSVFGWIPFGMPVARGVAIVVGVALVLHLIYADRKTHHLFNAPRLRKRKAS</sequence>
<evidence type="ECO:0008006" key="11">
    <source>
        <dbReference type="Google" id="ProtNLM"/>
    </source>
</evidence>
<evidence type="ECO:0000256" key="5">
    <source>
        <dbReference type="ARBA" id="ARBA00022989"/>
    </source>
</evidence>
<evidence type="ECO:0000256" key="7">
    <source>
        <dbReference type="ARBA" id="ARBA00043987"/>
    </source>
</evidence>
<feature type="transmembrane region" description="Helical" evidence="8">
    <location>
        <begin position="20"/>
        <end position="43"/>
    </location>
</feature>
<protein>
    <recommendedName>
        <fullName evidence="11">Alpha-1,6-mannosyltransferase</fullName>
    </recommendedName>
</protein>
<name>A0A1H4NV99_9MICC</name>
<evidence type="ECO:0000256" key="2">
    <source>
        <dbReference type="ARBA" id="ARBA00022676"/>
    </source>
</evidence>
<proteinExistence type="inferred from homology"/>
<keyword evidence="6 8" id="KW-0472">Membrane</keyword>
<evidence type="ECO:0000313" key="10">
    <source>
        <dbReference type="Proteomes" id="UP000182652"/>
    </source>
</evidence>
<keyword evidence="10" id="KW-1185">Reference proteome</keyword>
<feature type="transmembrane region" description="Helical" evidence="8">
    <location>
        <begin position="97"/>
        <end position="117"/>
    </location>
</feature>
<feature type="transmembrane region" description="Helical" evidence="8">
    <location>
        <begin position="213"/>
        <end position="230"/>
    </location>
</feature>
<keyword evidence="2" id="KW-0328">Glycosyltransferase</keyword>
<dbReference type="Pfam" id="PF26314">
    <property type="entry name" value="MptA_B_family"/>
    <property type="match status" value="1"/>
</dbReference>
<gene>
    <name evidence="9" type="ORF">SAMN04489745_1787</name>
</gene>
<organism evidence="9 10">
    <name type="scientific">Arthrobacter woluwensis</name>
    <dbReference type="NCBI Taxonomy" id="156980"/>
    <lineage>
        <taxon>Bacteria</taxon>
        <taxon>Bacillati</taxon>
        <taxon>Actinomycetota</taxon>
        <taxon>Actinomycetes</taxon>
        <taxon>Micrococcales</taxon>
        <taxon>Micrococcaceae</taxon>
        <taxon>Arthrobacter</taxon>
    </lineage>
</organism>
<dbReference type="EMBL" id="FNSN01000003">
    <property type="protein sequence ID" value="SEB99147.1"/>
    <property type="molecule type" value="Genomic_DNA"/>
</dbReference>
<evidence type="ECO:0000256" key="3">
    <source>
        <dbReference type="ARBA" id="ARBA00022679"/>
    </source>
</evidence>
<reference evidence="9 10" key="1">
    <citation type="submission" date="2016-10" db="EMBL/GenBank/DDBJ databases">
        <authorList>
            <person name="de Groot N.N."/>
        </authorList>
    </citation>
    <scope>NUCLEOTIDE SEQUENCE [LARGE SCALE GENOMIC DNA]</scope>
    <source>
        <strain evidence="9 10">DSM 10495</strain>
    </source>
</reference>
<feature type="transmembrane region" description="Helical" evidence="8">
    <location>
        <begin position="464"/>
        <end position="482"/>
    </location>
</feature>
<dbReference type="Proteomes" id="UP000182652">
    <property type="component" value="Unassembled WGS sequence"/>
</dbReference>
<feature type="transmembrane region" description="Helical" evidence="8">
    <location>
        <begin position="183"/>
        <end position="201"/>
    </location>
</feature>
<dbReference type="RefSeq" id="WP_066210564.1">
    <property type="nucleotide sequence ID" value="NZ_FNSN01000003.1"/>
</dbReference>
<feature type="transmembrane region" description="Helical" evidence="8">
    <location>
        <begin position="399"/>
        <end position="423"/>
    </location>
</feature>
<feature type="transmembrane region" description="Helical" evidence="8">
    <location>
        <begin position="294"/>
        <end position="318"/>
    </location>
</feature>
<comment type="subcellular location">
    <subcellularLocation>
        <location evidence="1">Membrane</location>
        <topology evidence="1">Multi-pass membrane protein</topology>
    </subcellularLocation>
</comment>